<gene>
    <name evidence="2" type="ORF">EYC84_009813</name>
</gene>
<name>A0A5M9JCC0_MONFR</name>
<sequence length="158" mass="17748">MNISTSLSETEMALKSESERLNLMTTEDSRTNDSDEVKFADNGKGKELEIHQTESAPAMIQRERSPTPSMLTRRRTEEGAIKNGQKSAGYVDKKARFDERKNGGKIEKKDSVKRRHSSNEHANVYTECGRHSNDWLFGGLSLSGVVKKIWQKDGKDSG</sequence>
<dbReference type="VEuPathDB" id="FungiDB:MFRU_022g00290"/>
<reference evidence="2 3" key="1">
    <citation type="submission" date="2019-06" db="EMBL/GenBank/DDBJ databases">
        <title>Genome Sequence of the Brown Rot Fungal Pathogen Monilinia fructicola.</title>
        <authorList>
            <person name="De Miccolis Angelini R.M."/>
            <person name="Landi L."/>
            <person name="Abate D."/>
            <person name="Pollastro S."/>
            <person name="Romanazzi G."/>
            <person name="Faretra F."/>
        </authorList>
    </citation>
    <scope>NUCLEOTIDE SEQUENCE [LARGE SCALE GENOMIC DNA]</scope>
    <source>
        <strain evidence="2 3">Mfrc123</strain>
    </source>
</reference>
<evidence type="ECO:0000313" key="3">
    <source>
        <dbReference type="Proteomes" id="UP000322873"/>
    </source>
</evidence>
<organism evidence="2 3">
    <name type="scientific">Monilinia fructicola</name>
    <name type="common">Brown rot fungus</name>
    <name type="synonym">Ciboria fructicola</name>
    <dbReference type="NCBI Taxonomy" id="38448"/>
    <lineage>
        <taxon>Eukaryota</taxon>
        <taxon>Fungi</taxon>
        <taxon>Dikarya</taxon>
        <taxon>Ascomycota</taxon>
        <taxon>Pezizomycotina</taxon>
        <taxon>Leotiomycetes</taxon>
        <taxon>Helotiales</taxon>
        <taxon>Sclerotiniaceae</taxon>
        <taxon>Monilinia</taxon>
    </lineage>
</organism>
<proteinExistence type="predicted"/>
<dbReference type="AlphaFoldDB" id="A0A5M9JCC0"/>
<feature type="compositionally biased region" description="Basic and acidic residues" evidence="1">
    <location>
        <begin position="91"/>
        <end position="110"/>
    </location>
</feature>
<comment type="caution">
    <text evidence="2">The sequence shown here is derived from an EMBL/GenBank/DDBJ whole genome shotgun (WGS) entry which is preliminary data.</text>
</comment>
<evidence type="ECO:0000256" key="1">
    <source>
        <dbReference type="SAM" id="MobiDB-lite"/>
    </source>
</evidence>
<keyword evidence="3" id="KW-1185">Reference proteome</keyword>
<evidence type="ECO:0000313" key="2">
    <source>
        <dbReference type="EMBL" id="KAA8566013.1"/>
    </source>
</evidence>
<dbReference type="Proteomes" id="UP000322873">
    <property type="component" value="Unassembled WGS sequence"/>
</dbReference>
<accession>A0A5M9JCC0</accession>
<feature type="region of interest" description="Disordered" evidence="1">
    <location>
        <begin position="1"/>
        <end position="119"/>
    </location>
</feature>
<feature type="compositionally biased region" description="Basic and acidic residues" evidence="1">
    <location>
        <begin position="27"/>
        <end position="52"/>
    </location>
</feature>
<protein>
    <submittedName>
        <fullName evidence="2">Uncharacterized protein</fullName>
    </submittedName>
</protein>
<dbReference type="EMBL" id="VICG01000013">
    <property type="protein sequence ID" value="KAA8566013.1"/>
    <property type="molecule type" value="Genomic_DNA"/>
</dbReference>